<evidence type="ECO:0000256" key="2">
    <source>
        <dbReference type="ARBA" id="ARBA00006436"/>
    </source>
</evidence>
<protein>
    <submittedName>
        <fullName evidence="4">Ubiquinol-cytochrome C chaperone</fullName>
    </submittedName>
</protein>
<name>A0A4D7BIN5_9HYPH</name>
<comment type="similarity">
    <text evidence="2">Belongs to the UPF0174 family.</text>
</comment>
<sequence length="179" mass="19794">MIFGLFRRNKGDETIRSLYGAIVAQSRNPAFFRDHGVADTVEGRFEMVVLHIFLVLHRLKEEAPERRELGQALFNLMFFDLDRGLRELGVADTKVPKRIKKMGEAFYGRVKAYDDALASGEPKQLELAIARNILGQPAAEASALAAYVRAAAADLSALPFEHLAGGRISFPLVRHGGQS</sequence>
<dbReference type="Proteomes" id="UP000298781">
    <property type="component" value="Chromosome"/>
</dbReference>
<dbReference type="PANTHER" id="PTHR12184:SF1">
    <property type="entry name" value="UBIQUINOL-CYTOCHROME-C REDUCTASE COMPLEX ASSEMBLY FACTOR 1"/>
    <property type="match status" value="1"/>
</dbReference>
<evidence type="ECO:0000259" key="3">
    <source>
        <dbReference type="Pfam" id="PF03981"/>
    </source>
</evidence>
<dbReference type="InterPro" id="IPR021150">
    <property type="entry name" value="Ubiq_cyt_c_chap"/>
</dbReference>
<dbReference type="AlphaFoldDB" id="A0A4D7BIN5"/>
<gene>
    <name evidence="4" type="ORF">E8M01_34435</name>
</gene>
<evidence type="ECO:0000313" key="4">
    <source>
        <dbReference type="EMBL" id="QCI68886.1"/>
    </source>
</evidence>
<evidence type="ECO:0000313" key="5">
    <source>
        <dbReference type="Proteomes" id="UP000298781"/>
    </source>
</evidence>
<dbReference type="PIRSF" id="PIRSF032079">
    <property type="entry name" value="UCP032079"/>
    <property type="match status" value="1"/>
</dbReference>
<proteinExistence type="inferred from homology"/>
<dbReference type="PANTHER" id="PTHR12184">
    <property type="entry name" value="UBIQUINOL-CYTOCHROME C REDUCTASE COMPLEX ASSEMBLY FACTOR 1 FAMILY MEMBER"/>
    <property type="match status" value="1"/>
</dbReference>
<dbReference type="RefSeq" id="WP_136964301.1">
    <property type="nucleotide sequence ID" value="NZ_CP039690.1"/>
</dbReference>
<dbReference type="EMBL" id="CP039690">
    <property type="protein sequence ID" value="QCI68886.1"/>
    <property type="molecule type" value="Genomic_DNA"/>
</dbReference>
<dbReference type="OrthoDB" id="7158889at2"/>
<accession>A0A4D7BIN5</accession>
<evidence type="ECO:0000256" key="1">
    <source>
        <dbReference type="ARBA" id="ARBA00006407"/>
    </source>
</evidence>
<reference evidence="4 5" key="1">
    <citation type="submission" date="2019-04" db="EMBL/GenBank/DDBJ databases">
        <title>Phreatobacter aquaticus sp. nov.</title>
        <authorList>
            <person name="Choi A."/>
        </authorList>
    </citation>
    <scope>NUCLEOTIDE SEQUENCE [LARGE SCALE GENOMIC DNA]</scope>
    <source>
        <strain evidence="4 5">KCTC 52518</strain>
    </source>
</reference>
<dbReference type="Pfam" id="PF03981">
    <property type="entry name" value="Ubiq_cyt_C_chap"/>
    <property type="match status" value="1"/>
</dbReference>
<comment type="similarity">
    <text evidence="1">Belongs to the CBP3 family.</text>
</comment>
<dbReference type="InterPro" id="IPR007129">
    <property type="entry name" value="Ubiqinol_cyt_c_chaperone_CPB3"/>
</dbReference>
<feature type="domain" description="Ubiquinol-cytochrome c chaperone" evidence="3">
    <location>
        <begin position="34"/>
        <end position="170"/>
    </location>
</feature>
<dbReference type="KEGG" id="pstg:E8M01_34435"/>
<keyword evidence="5" id="KW-1185">Reference proteome</keyword>
<dbReference type="InterPro" id="IPR014569">
    <property type="entry name" value="Ubq_cyt-c_CBP3-rel"/>
</dbReference>
<organism evidence="4 5">
    <name type="scientific">Phreatobacter stygius</name>
    <dbReference type="NCBI Taxonomy" id="1940610"/>
    <lineage>
        <taxon>Bacteria</taxon>
        <taxon>Pseudomonadati</taxon>
        <taxon>Pseudomonadota</taxon>
        <taxon>Alphaproteobacteria</taxon>
        <taxon>Hyphomicrobiales</taxon>
        <taxon>Phreatobacteraceae</taxon>
        <taxon>Phreatobacter</taxon>
    </lineage>
</organism>